<comment type="caution">
    <text evidence="2">The sequence shown here is derived from an EMBL/GenBank/DDBJ whole genome shotgun (WGS) entry which is preliminary data.</text>
</comment>
<gene>
    <name evidence="2" type="ORF">Tco_0859576</name>
</gene>
<reference evidence="2" key="1">
    <citation type="journal article" date="2022" name="Int. J. Mol. Sci.">
        <title>Draft Genome of Tanacetum Coccineum: Genomic Comparison of Closely Related Tanacetum-Family Plants.</title>
        <authorList>
            <person name="Yamashiro T."/>
            <person name="Shiraishi A."/>
            <person name="Nakayama K."/>
            <person name="Satake H."/>
        </authorList>
    </citation>
    <scope>NUCLEOTIDE SEQUENCE</scope>
</reference>
<feature type="compositionally biased region" description="Basic and acidic residues" evidence="1">
    <location>
        <begin position="279"/>
        <end position="297"/>
    </location>
</feature>
<feature type="region of interest" description="Disordered" evidence="1">
    <location>
        <begin position="143"/>
        <end position="178"/>
    </location>
</feature>
<feature type="region of interest" description="Disordered" evidence="1">
    <location>
        <begin position="269"/>
        <end position="344"/>
    </location>
</feature>
<evidence type="ECO:0000313" key="2">
    <source>
        <dbReference type="EMBL" id="GJT12534.1"/>
    </source>
</evidence>
<protein>
    <submittedName>
        <fullName evidence="2">Uncharacterized protein</fullName>
    </submittedName>
</protein>
<keyword evidence="3" id="KW-1185">Reference proteome</keyword>
<feature type="compositionally biased region" description="Polar residues" evidence="1">
    <location>
        <begin position="143"/>
        <end position="161"/>
    </location>
</feature>
<reference evidence="2" key="2">
    <citation type="submission" date="2022-01" db="EMBL/GenBank/DDBJ databases">
        <authorList>
            <person name="Yamashiro T."/>
            <person name="Shiraishi A."/>
            <person name="Satake H."/>
            <person name="Nakayama K."/>
        </authorList>
    </citation>
    <scope>NUCLEOTIDE SEQUENCE</scope>
</reference>
<evidence type="ECO:0000256" key="1">
    <source>
        <dbReference type="SAM" id="MobiDB-lite"/>
    </source>
</evidence>
<accession>A0ABQ5BI34</accession>
<organism evidence="2 3">
    <name type="scientific">Tanacetum coccineum</name>
    <dbReference type="NCBI Taxonomy" id="301880"/>
    <lineage>
        <taxon>Eukaryota</taxon>
        <taxon>Viridiplantae</taxon>
        <taxon>Streptophyta</taxon>
        <taxon>Embryophyta</taxon>
        <taxon>Tracheophyta</taxon>
        <taxon>Spermatophyta</taxon>
        <taxon>Magnoliopsida</taxon>
        <taxon>eudicotyledons</taxon>
        <taxon>Gunneridae</taxon>
        <taxon>Pentapetalae</taxon>
        <taxon>asterids</taxon>
        <taxon>campanulids</taxon>
        <taxon>Asterales</taxon>
        <taxon>Asteraceae</taxon>
        <taxon>Asteroideae</taxon>
        <taxon>Anthemideae</taxon>
        <taxon>Anthemidinae</taxon>
        <taxon>Tanacetum</taxon>
    </lineage>
</organism>
<dbReference type="EMBL" id="BQNB010013155">
    <property type="protein sequence ID" value="GJT12534.1"/>
    <property type="molecule type" value="Genomic_DNA"/>
</dbReference>
<sequence>MAQPQRQSDVHQDELCPPNKHYALMDANKKTNLDNLLCPNESKILAKILQNHPLRFNIATSSSVPWIYLGQFWHTLNEDGSKVRDKYYNLEDDEMVKSIFNSGLNKAGVGMTILSWMISDEVKLMEHYRMYVVVFGVDVPTTQSQPIESTQGMHRTTSAPRTPNPDVDKGESSAPQKSTVIRLRNTQRRSTRLTLPTPIPTTAEADDIILQDTIQLSLGEQKSHDELEAEQNVQKVEEHLITKEIEKLVEGMENVANVEITAEVQPVNVNKEEEESADDDYKLKRREKEKNVEESRHTPPPTTIRSPRIHSTLISSDTEKLQELTGTDPKPSSSTPSSSSPKLKLSASQHILSLFKPKTGLMEESLPKMVDARVHELTKTQVPVYVAQGLIMERQHNQVDVAKMLTYVIQQDRENLRAEISLQINNAITNHIPSQVDSSVRNYMGRIVQRGRRRLSMEPMCLENRHLAKSMKVNQVHQRDEHQYHIDQIQNFLKNDIMWESKKEILVSPYLQKPTTVVQSCQRDPKAPALSLVNQDLLYLKKGNSGPEKTMMSLRKYPAVIFPDDDIEERTSRWVDKYVKKFNPYARYSLGVESYQQKVNLNAPTIIFPCIEKYKVLSIVSEPVYDIIYKNNKKEKRMMRHQEVHKFCDATLKIVLEGLKSYNNNVKHGYVTPSLSNQVRINVNRPLPLGGPPDRLTIQTQFFFNKDLEYLRYGNKGSCLALSISKMKAAWYPDFGLELLVLEQMWIEDVCSYDISVKYGITHWGFTCQKFYIDRHDAPYLRKEVRSTMRILSFIRIKAYSRYGYDYLSEIVLRRADYQEHTIAEKDFKNLYPSDFEDLNILLLQGHLDHLPGSDKRMLSTAVKLWTRNLVIRQRVEDFQLGYEFNHDYTIIESPRAVVFPVNSKERKIMRYNEIYKFSDGTLSRILEALDYKVKEYQIKRFNPGMNTRFWTQKDVTRSKEFMAAIERRLKTRRIFRNLECFVGGRVRDIDYRLLQRTE</sequence>
<proteinExistence type="predicted"/>
<dbReference type="Proteomes" id="UP001151760">
    <property type="component" value="Unassembled WGS sequence"/>
</dbReference>
<evidence type="ECO:0000313" key="3">
    <source>
        <dbReference type="Proteomes" id="UP001151760"/>
    </source>
</evidence>
<feature type="compositionally biased region" description="Low complexity" evidence="1">
    <location>
        <begin position="329"/>
        <end position="344"/>
    </location>
</feature>
<name>A0ABQ5BI34_9ASTR</name>